<feature type="region of interest" description="Disordered" evidence="1">
    <location>
        <begin position="138"/>
        <end position="173"/>
    </location>
</feature>
<organism evidence="2 3">
    <name type="scientific">Athelia psychrophila</name>
    <dbReference type="NCBI Taxonomy" id="1759441"/>
    <lineage>
        <taxon>Eukaryota</taxon>
        <taxon>Fungi</taxon>
        <taxon>Dikarya</taxon>
        <taxon>Basidiomycota</taxon>
        <taxon>Agaricomycotina</taxon>
        <taxon>Agaricomycetes</taxon>
        <taxon>Agaricomycetidae</taxon>
        <taxon>Atheliales</taxon>
        <taxon>Atheliaceae</taxon>
        <taxon>Athelia</taxon>
    </lineage>
</organism>
<keyword evidence="3" id="KW-1185">Reference proteome</keyword>
<sequence>MLRKVTAVLQGHALVRLYTIGRRESFGKDSSHPASRLVRDEMGPALVQTPYLQTDAPLVPGACSSHFIGTLLQSPMLRSVACLVIKGTILLLLRVVVLGAQNFQYTNCHLAERQYWAFHSLTPRQAYIPLPPSLTGHQDHAAVRNSGRASSPMLSQNGTSWPSTRLPTAQAAT</sequence>
<dbReference type="Proteomes" id="UP000076532">
    <property type="component" value="Unassembled WGS sequence"/>
</dbReference>
<evidence type="ECO:0000256" key="1">
    <source>
        <dbReference type="SAM" id="MobiDB-lite"/>
    </source>
</evidence>
<proteinExistence type="predicted"/>
<protein>
    <submittedName>
        <fullName evidence="2">Uncharacterized protein</fullName>
    </submittedName>
</protein>
<evidence type="ECO:0000313" key="2">
    <source>
        <dbReference type="EMBL" id="KZP28779.1"/>
    </source>
</evidence>
<feature type="compositionally biased region" description="Polar residues" evidence="1">
    <location>
        <begin position="147"/>
        <end position="173"/>
    </location>
</feature>
<evidence type="ECO:0000313" key="3">
    <source>
        <dbReference type="Proteomes" id="UP000076532"/>
    </source>
</evidence>
<reference evidence="2 3" key="1">
    <citation type="journal article" date="2016" name="Mol. Biol. Evol.">
        <title>Comparative Genomics of Early-Diverging Mushroom-Forming Fungi Provides Insights into the Origins of Lignocellulose Decay Capabilities.</title>
        <authorList>
            <person name="Nagy L.G."/>
            <person name="Riley R."/>
            <person name="Tritt A."/>
            <person name="Adam C."/>
            <person name="Daum C."/>
            <person name="Floudas D."/>
            <person name="Sun H."/>
            <person name="Yadav J.S."/>
            <person name="Pangilinan J."/>
            <person name="Larsson K.H."/>
            <person name="Matsuura K."/>
            <person name="Barry K."/>
            <person name="Labutti K."/>
            <person name="Kuo R."/>
            <person name="Ohm R.A."/>
            <person name="Bhattacharya S.S."/>
            <person name="Shirouzu T."/>
            <person name="Yoshinaga Y."/>
            <person name="Martin F.M."/>
            <person name="Grigoriev I.V."/>
            <person name="Hibbett D.S."/>
        </authorList>
    </citation>
    <scope>NUCLEOTIDE SEQUENCE [LARGE SCALE GENOMIC DNA]</scope>
    <source>
        <strain evidence="2 3">CBS 109695</strain>
    </source>
</reference>
<gene>
    <name evidence="2" type="ORF">FIBSPDRAFT_927231</name>
</gene>
<dbReference type="EMBL" id="KV417501">
    <property type="protein sequence ID" value="KZP28779.1"/>
    <property type="molecule type" value="Genomic_DNA"/>
</dbReference>
<accession>A0A166RXR2</accession>
<name>A0A166RXR2_9AGAM</name>
<dbReference type="AlphaFoldDB" id="A0A166RXR2"/>